<evidence type="ECO:0000256" key="6">
    <source>
        <dbReference type="ARBA" id="ARBA00023316"/>
    </source>
</evidence>
<keyword evidence="5 7" id="KW-0413">Isomerase</keyword>
<dbReference type="InterPro" id="IPR004391">
    <property type="entry name" value="Glu_race"/>
</dbReference>
<keyword evidence="6 7" id="KW-0961">Cell wall biogenesis/degradation</keyword>
<evidence type="ECO:0000256" key="4">
    <source>
        <dbReference type="ARBA" id="ARBA00022984"/>
    </source>
</evidence>
<keyword evidence="9" id="KW-1185">Reference proteome</keyword>
<feature type="binding site" evidence="7">
    <location>
        <begin position="185"/>
        <end position="186"/>
    </location>
    <ligand>
        <name>substrate</name>
    </ligand>
</feature>
<dbReference type="EC" id="5.1.1.3" evidence="2 7"/>
<comment type="pathway">
    <text evidence="7">Cell wall biogenesis; peptidoglycan biosynthesis.</text>
</comment>
<dbReference type="NCBIfam" id="TIGR00067">
    <property type="entry name" value="glut_race"/>
    <property type="match status" value="1"/>
</dbReference>
<keyword evidence="3 7" id="KW-0133">Cell shape</keyword>
<keyword evidence="4 7" id="KW-0573">Peptidoglycan synthesis</keyword>
<evidence type="ECO:0000256" key="2">
    <source>
        <dbReference type="ARBA" id="ARBA00013090"/>
    </source>
</evidence>
<comment type="similarity">
    <text evidence="7">Belongs to the aspartate/glutamate racemases family.</text>
</comment>
<feature type="active site" description="Proton donor/acceptor" evidence="7">
    <location>
        <position position="74"/>
    </location>
</feature>
<organism evidence="8 9">
    <name type="scientific">Tenacibaculum dicentrarchi</name>
    <dbReference type="NCBI Taxonomy" id="669041"/>
    <lineage>
        <taxon>Bacteria</taxon>
        <taxon>Pseudomonadati</taxon>
        <taxon>Bacteroidota</taxon>
        <taxon>Flavobacteriia</taxon>
        <taxon>Flavobacteriales</taxon>
        <taxon>Flavobacteriaceae</taxon>
        <taxon>Tenacibaculum</taxon>
    </lineage>
</organism>
<dbReference type="Gene3D" id="3.40.50.1860">
    <property type="match status" value="2"/>
</dbReference>
<dbReference type="EMBL" id="OZ038524">
    <property type="protein sequence ID" value="CAL2076822.1"/>
    <property type="molecule type" value="Genomic_DNA"/>
</dbReference>
<feature type="binding site" evidence="7">
    <location>
        <begin position="11"/>
        <end position="12"/>
    </location>
    <ligand>
        <name>substrate</name>
    </ligand>
</feature>
<protein>
    <recommendedName>
        <fullName evidence="2 7">Glutamate racemase</fullName>
        <ecNumber evidence="2 7">5.1.1.3</ecNumber>
    </recommendedName>
</protein>
<dbReference type="PROSITE" id="PS00923">
    <property type="entry name" value="ASP_GLU_RACEMASE_1"/>
    <property type="match status" value="1"/>
</dbReference>
<evidence type="ECO:0000313" key="8">
    <source>
        <dbReference type="EMBL" id="CAL2076822.1"/>
    </source>
</evidence>
<dbReference type="InterPro" id="IPR033134">
    <property type="entry name" value="Asp/Glu_racemase_AS_2"/>
</dbReference>
<feature type="binding site" evidence="7">
    <location>
        <begin position="75"/>
        <end position="76"/>
    </location>
    <ligand>
        <name>substrate</name>
    </ligand>
</feature>
<dbReference type="InterPro" id="IPR001920">
    <property type="entry name" value="Asp/Glu_race"/>
</dbReference>
<evidence type="ECO:0000256" key="7">
    <source>
        <dbReference type="HAMAP-Rule" id="MF_00258"/>
    </source>
</evidence>
<gene>
    <name evidence="7 8" type="primary">murI</name>
    <name evidence="8" type="ORF">TD3509T_0375</name>
</gene>
<dbReference type="Proteomes" id="UP001497514">
    <property type="component" value="Chromosome"/>
</dbReference>
<proteinExistence type="inferred from homology"/>
<dbReference type="InterPro" id="IPR015942">
    <property type="entry name" value="Asp/Glu/hydantoin_racemase"/>
</dbReference>
<sequence length="262" mass="28944">MITQQPIGIFDSGIGGTSIWKEIHTLLANENTIYLSDSKNAPYGQKSTEEILALSIKNTEFLISKGCKIIVVACNTATTNSIEYLRRNYPIPIIGIEPAIKTASIQTKTGTIGILATQGTLNSRLFEKTSASINSDIVIMEQVGNGLVELIENGKMYSAEMTKLLKKHLSLMLSSKCDCIVLGCTHYPYLIPQIKKIVGNTVRIIDSGEAVAKQTKKILVKNNLINKSKNNTYNTFYINKNKSVLDIILKEYNNASITFLDF</sequence>
<dbReference type="RefSeq" id="WP_101902594.1">
    <property type="nucleotide sequence ID" value="NZ_JBFKZV010000009.1"/>
</dbReference>
<comment type="catalytic activity">
    <reaction evidence="1 7">
        <text>L-glutamate = D-glutamate</text>
        <dbReference type="Rhea" id="RHEA:12813"/>
        <dbReference type="ChEBI" id="CHEBI:29985"/>
        <dbReference type="ChEBI" id="CHEBI:29986"/>
        <dbReference type="EC" id="5.1.1.3"/>
    </reaction>
</comment>
<feature type="binding site" evidence="7">
    <location>
        <begin position="43"/>
        <end position="44"/>
    </location>
    <ligand>
        <name>substrate</name>
    </ligand>
</feature>
<dbReference type="PANTHER" id="PTHR21198:SF3">
    <property type="entry name" value="GLUTAMATE RACEMASE"/>
    <property type="match status" value="1"/>
</dbReference>
<evidence type="ECO:0000256" key="3">
    <source>
        <dbReference type="ARBA" id="ARBA00022960"/>
    </source>
</evidence>
<dbReference type="SUPFAM" id="SSF53681">
    <property type="entry name" value="Aspartate/glutamate racemase"/>
    <property type="match status" value="2"/>
</dbReference>
<dbReference type="PROSITE" id="PS00924">
    <property type="entry name" value="ASP_GLU_RACEMASE_2"/>
    <property type="match status" value="1"/>
</dbReference>
<feature type="active site" description="Proton donor/acceptor" evidence="7">
    <location>
        <position position="184"/>
    </location>
</feature>
<evidence type="ECO:0000256" key="1">
    <source>
        <dbReference type="ARBA" id="ARBA00001602"/>
    </source>
</evidence>
<dbReference type="GO" id="GO:0008881">
    <property type="term" value="F:glutamate racemase activity"/>
    <property type="evidence" value="ECO:0007669"/>
    <property type="project" value="UniProtKB-EC"/>
</dbReference>
<dbReference type="InterPro" id="IPR018187">
    <property type="entry name" value="Asp/Glu_racemase_AS_1"/>
</dbReference>
<dbReference type="HAMAP" id="MF_00258">
    <property type="entry name" value="Glu_racemase"/>
    <property type="match status" value="1"/>
</dbReference>
<dbReference type="Pfam" id="PF01177">
    <property type="entry name" value="Asp_Glu_race"/>
    <property type="match status" value="1"/>
</dbReference>
<evidence type="ECO:0000313" key="9">
    <source>
        <dbReference type="Proteomes" id="UP001497514"/>
    </source>
</evidence>
<name>A0ABP1EEB7_9FLAO</name>
<comment type="function">
    <text evidence="7">Provides the (R)-glutamate required for cell wall biosynthesis.</text>
</comment>
<reference evidence="8 9" key="1">
    <citation type="submission" date="2024-05" db="EMBL/GenBank/DDBJ databases">
        <authorList>
            <person name="Duchaud E."/>
        </authorList>
    </citation>
    <scope>NUCLEOTIDE SEQUENCE [LARGE SCALE GENOMIC DNA]</scope>
    <source>
        <strain evidence="8">Ena-SAMPLE-TAB-13-05-2024-13:56:06:370-140309</strain>
    </source>
</reference>
<dbReference type="PANTHER" id="PTHR21198">
    <property type="entry name" value="GLUTAMATE RACEMASE"/>
    <property type="match status" value="1"/>
</dbReference>
<accession>A0ABP1EEB7</accession>
<evidence type="ECO:0000256" key="5">
    <source>
        <dbReference type="ARBA" id="ARBA00023235"/>
    </source>
</evidence>